<dbReference type="AlphaFoldDB" id="A0AAN7T348"/>
<evidence type="ECO:0000313" key="4">
    <source>
        <dbReference type="Proteomes" id="UP001309876"/>
    </source>
</evidence>
<reference evidence="3 4" key="1">
    <citation type="submission" date="2023-08" db="EMBL/GenBank/DDBJ databases">
        <title>Black Yeasts Isolated from many extreme environments.</title>
        <authorList>
            <person name="Coleine C."/>
            <person name="Stajich J.E."/>
            <person name="Selbmann L."/>
        </authorList>
    </citation>
    <scope>NUCLEOTIDE SEQUENCE [LARGE SCALE GENOMIC DNA]</scope>
    <source>
        <strain evidence="3 4">CCFEE 5910</strain>
    </source>
</reference>
<dbReference type="GO" id="GO:0006508">
    <property type="term" value="P:proteolysis"/>
    <property type="evidence" value="ECO:0007669"/>
    <property type="project" value="InterPro"/>
</dbReference>
<dbReference type="SUPFAM" id="SSF55486">
    <property type="entry name" value="Metalloproteases ('zincins'), catalytic domain"/>
    <property type="match status" value="1"/>
</dbReference>
<sequence length="435" mass="48432">MATIVPNGQLAKYPCDTQEEDDPSFGHAPLSNLAGTTGDNAPGEPDDLVLGFGTIVPRWDTRASEGTKLQYYVQTEGFPSTDQARNAAATFQKAADSWNELKTGVTILQTTDLASANFYLVYKTNPTSGPGTNTLARAFFPHEIGQDVVVFQRGLEPGYKSILNNVFQHEIGHILGLRHEFAITGDESKRLRAEGNGAVQFMEMNYDSIMSYNMPPRIQDSDREQVVKFYQMPNGFMRLFPVLEDGDDNHRHEQNSTKKRKALHDVDDTDARLNSAGASSKAPKIDAQARASASRPTAQLSIQASQNTRPESRLSGRRAVIKDWPQIQEADAFTNASVGEQRAEIKRYMRNLPEYARAIQAGTIPTHFVAKFFRRLGTHFQHLNNARDRLIALQSKQVAREAQILALIQESTADSKEEADLYNSIIEDIVQESQD</sequence>
<dbReference type="EMBL" id="JAVRRJ010000002">
    <property type="protein sequence ID" value="KAK5087932.1"/>
    <property type="molecule type" value="Genomic_DNA"/>
</dbReference>
<organism evidence="3 4">
    <name type="scientific">Lithohypha guttulata</name>
    <dbReference type="NCBI Taxonomy" id="1690604"/>
    <lineage>
        <taxon>Eukaryota</taxon>
        <taxon>Fungi</taxon>
        <taxon>Dikarya</taxon>
        <taxon>Ascomycota</taxon>
        <taxon>Pezizomycotina</taxon>
        <taxon>Eurotiomycetes</taxon>
        <taxon>Chaetothyriomycetidae</taxon>
        <taxon>Chaetothyriales</taxon>
        <taxon>Trichomeriaceae</taxon>
        <taxon>Lithohypha</taxon>
    </lineage>
</organism>
<protein>
    <recommendedName>
        <fullName evidence="2">Peptidase metallopeptidase domain-containing protein</fullName>
    </recommendedName>
</protein>
<comment type="caution">
    <text evidence="3">The sequence shown here is derived from an EMBL/GenBank/DDBJ whole genome shotgun (WGS) entry which is preliminary data.</text>
</comment>
<evidence type="ECO:0000313" key="3">
    <source>
        <dbReference type="EMBL" id="KAK5087932.1"/>
    </source>
</evidence>
<evidence type="ECO:0000256" key="1">
    <source>
        <dbReference type="SAM" id="MobiDB-lite"/>
    </source>
</evidence>
<keyword evidence="4" id="KW-1185">Reference proteome</keyword>
<dbReference type="GO" id="GO:0008270">
    <property type="term" value="F:zinc ion binding"/>
    <property type="evidence" value="ECO:0007669"/>
    <property type="project" value="InterPro"/>
</dbReference>
<gene>
    <name evidence="3" type="ORF">LTR05_002148</name>
</gene>
<dbReference type="Proteomes" id="UP001309876">
    <property type="component" value="Unassembled WGS sequence"/>
</dbReference>
<accession>A0AAN7T348</accession>
<evidence type="ECO:0000259" key="2">
    <source>
        <dbReference type="SMART" id="SM00235"/>
    </source>
</evidence>
<dbReference type="InterPro" id="IPR024079">
    <property type="entry name" value="MetalloPept_cat_dom_sf"/>
</dbReference>
<feature type="region of interest" description="Disordered" evidence="1">
    <location>
        <begin position="245"/>
        <end position="316"/>
    </location>
</feature>
<feature type="region of interest" description="Disordered" evidence="1">
    <location>
        <begin position="1"/>
        <end position="44"/>
    </location>
</feature>
<name>A0AAN7T348_9EURO</name>
<dbReference type="Gene3D" id="3.40.390.10">
    <property type="entry name" value="Collagenase (Catalytic Domain)"/>
    <property type="match status" value="1"/>
</dbReference>
<dbReference type="GO" id="GO:0008237">
    <property type="term" value="F:metallopeptidase activity"/>
    <property type="evidence" value="ECO:0007669"/>
    <property type="project" value="InterPro"/>
</dbReference>
<dbReference type="SMART" id="SM00235">
    <property type="entry name" value="ZnMc"/>
    <property type="match status" value="1"/>
</dbReference>
<dbReference type="InterPro" id="IPR006026">
    <property type="entry name" value="Peptidase_Metallo"/>
</dbReference>
<proteinExistence type="predicted"/>
<feature type="compositionally biased region" description="Polar residues" evidence="1">
    <location>
        <begin position="294"/>
        <end position="309"/>
    </location>
</feature>
<feature type="domain" description="Peptidase metallopeptidase" evidence="2">
    <location>
        <begin position="55"/>
        <end position="232"/>
    </location>
</feature>